<dbReference type="Proteomes" id="UP000241818">
    <property type="component" value="Unassembled WGS sequence"/>
</dbReference>
<keyword evidence="6" id="KW-0539">Nucleus</keyword>
<evidence type="ECO:0000313" key="9">
    <source>
        <dbReference type="EMBL" id="PSS18869.1"/>
    </source>
</evidence>
<evidence type="ECO:0000256" key="2">
    <source>
        <dbReference type="ARBA" id="ARBA00022833"/>
    </source>
</evidence>
<reference evidence="9 10" key="1">
    <citation type="journal article" date="2018" name="New Phytol.">
        <title>Comparative genomics and transcriptomics depict ericoid mycorrhizal fungi as versatile saprotrophs and plant mutualists.</title>
        <authorList>
            <person name="Martino E."/>
            <person name="Morin E."/>
            <person name="Grelet G.A."/>
            <person name="Kuo A."/>
            <person name="Kohler A."/>
            <person name="Daghino S."/>
            <person name="Barry K.W."/>
            <person name="Cichocki N."/>
            <person name="Clum A."/>
            <person name="Dockter R.B."/>
            <person name="Hainaut M."/>
            <person name="Kuo R.C."/>
            <person name="LaButti K."/>
            <person name="Lindahl B.D."/>
            <person name="Lindquist E.A."/>
            <person name="Lipzen A."/>
            <person name="Khouja H.R."/>
            <person name="Magnuson J."/>
            <person name="Murat C."/>
            <person name="Ohm R.A."/>
            <person name="Singer S.W."/>
            <person name="Spatafora J.W."/>
            <person name="Wang M."/>
            <person name="Veneault-Fourrey C."/>
            <person name="Henrissat B."/>
            <person name="Grigoriev I.V."/>
            <person name="Martin F.M."/>
            <person name="Perotto S."/>
        </authorList>
    </citation>
    <scope>NUCLEOTIDE SEQUENCE [LARGE SCALE GENOMIC DNA]</scope>
    <source>
        <strain evidence="9 10">ATCC 22711</strain>
    </source>
</reference>
<evidence type="ECO:0000256" key="7">
    <source>
        <dbReference type="SAM" id="MobiDB-lite"/>
    </source>
</evidence>
<proteinExistence type="predicted"/>
<protein>
    <recommendedName>
        <fullName evidence="8">Xylanolytic transcriptional activator regulatory domain-containing protein</fullName>
    </recommendedName>
</protein>
<gene>
    <name evidence="9" type="ORF">M430DRAFT_102380</name>
</gene>
<dbReference type="STRING" id="857342.A0A2T3B2V8"/>
<keyword evidence="3" id="KW-0805">Transcription regulation</keyword>
<keyword evidence="10" id="KW-1185">Reference proteome</keyword>
<dbReference type="SMART" id="SM00906">
    <property type="entry name" value="Fungal_trans"/>
    <property type="match status" value="1"/>
</dbReference>
<dbReference type="PANTHER" id="PTHR31313:SF83">
    <property type="entry name" value="ZN(II)2CYS6 TRANSCRIPTION FACTOR (EUROFUNG)"/>
    <property type="match status" value="1"/>
</dbReference>
<dbReference type="RefSeq" id="XP_024721221.1">
    <property type="nucleotide sequence ID" value="XM_024860790.1"/>
</dbReference>
<name>A0A2T3B2V8_AMORE</name>
<dbReference type="FunCoup" id="A0A2T3B2V8">
    <property type="interactions" value="219"/>
</dbReference>
<dbReference type="CDD" id="cd12148">
    <property type="entry name" value="fungal_TF_MHR"/>
    <property type="match status" value="1"/>
</dbReference>
<evidence type="ECO:0000313" key="10">
    <source>
        <dbReference type="Proteomes" id="UP000241818"/>
    </source>
</evidence>
<evidence type="ECO:0000256" key="5">
    <source>
        <dbReference type="ARBA" id="ARBA00023163"/>
    </source>
</evidence>
<dbReference type="OrthoDB" id="2154091at2759"/>
<dbReference type="EMBL" id="KZ679011">
    <property type="protein sequence ID" value="PSS18869.1"/>
    <property type="molecule type" value="Genomic_DNA"/>
</dbReference>
<evidence type="ECO:0000259" key="8">
    <source>
        <dbReference type="SMART" id="SM00906"/>
    </source>
</evidence>
<sequence length="648" mass="72855">MRPANDQNQNRRVRQRITLACNGCRLKRTKARLACLEERLAIRSTAPRGSSGESGTVSLEIQEQSATSSIPRSSTLKTALAGKPAATETVDELTDILGSFTLGDAGELRYFGAASNFSFNRNLSFKETSAISARMLGIESARQLNGLEISDDLRDHLLGLYWRWQNSWQYLVPQESFLHDLHIEKSGRFCTPLLLTAMLAYASRYSDRLELRTDPTDPNTAGMMLYTQAKTMLHCEFEAPTTSTVQAAGLLSLYSAAMDRESLGWLYVGIASRIAINLGLHSDCSEYVRKGILSPEDADARNVAWWGIYVLDRLFGLGYGRPGCIQECNMSAPKPSTSCDNISPWPPSIKTRCTPPFSSSHISINSIYTCELFNITSEVHDQLYSRRPGWTISEREDRIMQTHLRLVEFYDRLPKILKISTSSLKPALPHVYQLHIQFHVAMILLHRPFARGFRRKPSGEIDEPEREDDQEDIHTASCRVSAEKMANIFRIYHSNYNLRHIPISAVHSAVTAAIIHLVNVRRQGSQSQSKAMHCLKILIKSLYDMNVTWNWSNRSIRSIESLAEEWKVDIWGTGLAKEIDPASLLSFQRYKGEIPVEQRHGTDAEPTGYGTGENSFEAAWTSDPNFNFLGVGLEPTYSSGNDWLDSIC</sequence>
<dbReference type="GO" id="GO:0003677">
    <property type="term" value="F:DNA binding"/>
    <property type="evidence" value="ECO:0007669"/>
    <property type="project" value="UniProtKB-KW"/>
</dbReference>
<evidence type="ECO:0000256" key="6">
    <source>
        <dbReference type="ARBA" id="ARBA00023242"/>
    </source>
</evidence>
<accession>A0A2T3B2V8</accession>
<dbReference type="InterPro" id="IPR007219">
    <property type="entry name" value="XnlR_reg_dom"/>
</dbReference>
<organism evidence="9 10">
    <name type="scientific">Amorphotheca resinae ATCC 22711</name>
    <dbReference type="NCBI Taxonomy" id="857342"/>
    <lineage>
        <taxon>Eukaryota</taxon>
        <taxon>Fungi</taxon>
        <taxon>Dikarya</taxon>
        <taxon>Ascomycota</taxon>
        <taxon>Pezizomycotina</taxon>
        <taxon>Leotiomycetes</taxon>
        <taxon>Helotiales</taxon>
        <taxon>Amorphothecaceae</taxon>
        <taxon>Amorphotheca</taxon>
    </lineage>
</organism>
<dbReference type="Pfam" id="PF04082">
    <property type="entry name" value="Fungal_trans"/>
    <property type="match status" value="1"/>
</dbReference>
<dbReference type="InParanoid" id="A0A2T3B2V8"/>
<dbReference type="AlphaFoldDB" id="A0A2T3B2V8"/>
<dbReference type="InterPro" id="IPR051615">
    <property type="entry name" value="Transcr_Regulatory_Elem"/>
</dbReference>
<evidence type="ECO:0000256" key="1">
    <source>
        <dbReference type="ARBA" id="ARBA00022723"/>
    </source>
</evidence>
<feature type="region of interest" description="Disordered" evidence="7">
    <location>
        <begin position="46"/>
        <end position="73"/>
    </location>
</feature>
<dbReference type="GO" id="GO:0008270">
    <property type="term" value="F:zinc ion binding"/>
    <property type="evidence" value="ECO:0007669"/>
    <property type="project" value="InterPro"/>
</dbReference>
<evidence type="ECO:0000256" key="4">
    <source>
        <dbReference type="ARBA" id="ARBA00023125"/>
    </source>
</evidence>
<feature type="compositionally biased region" description="Polar residues" evidence="7">
    <location>
        <begin position="47"/>
        <end position="73"/>
    </location>
</feature>
<keyword evidence="1" id="KW-0479">Metal-binding</keyword>
<feature type="domain" description="Xylanolytic transcriptional activator regulatory" evidence="8">
    <location>
        <begin position="264"/>
        <end position="341"/>
    </location>
</feature>
<dbReference type="GO" id="GO:0006351">
    <property type="term" value="P:DNA-templated transcription"/>
    <property type="evidence" value="ECO:0007669"/>
    <property type="project" value="InterPro"/>
</dbReference>
<dbReference type="GeneID" id="36568871"/>
<evidence type="ECO:0000256" key="3">
    <source>
        <dbReference type="ARBA" id="ARBA00023015"/>
    </source>
</evidence>
<keyword evidence="2" id="KW-0862">Zinc</keyword>
<keyword evidence="5" id="KW-0804">Transcription</keyword>
<dbReference type="PANTHER" id="PTHR31313">
    <property type="entry name" value="TY1 ENHANCER ACTIVATOR"/>
    <property type="match status" value="1"/>
</dbReference>
<keyword evidence="4" id="KW-0238">DNA-binding</keyword>